<accession>A0A8S5L938</accession>
<name>A0A8S5L938_9CAUD</name>
<feature type="domain" description="Fibrobacter succinogenes major paralogous" evidence="2">
    <location>
        <begin position="165"/>
        <end position="365"/>
    </location>
</feature>
<feature type="coiled-coil region" evidence="1">
    <location>
        <begin position="631"/>
        <end position="692"/>
    </location>
</feature>
<organism evidence="3">
    <name type="scientific">Myoviridae sp. ctPuP5</name>
    <dbReference type="NCBI Taxonomy" id="2823543"/>
    <lineage>
        <taxon>Viruses</taxon>
        <taxon>Duplodnaviria</taxon>
        <taxon>Heunggongvirae</taxon>
        <taxon>Uroviricota</taxon>
        <taxon>Caudoviricetes</taxon>
    </lineage>
</organism>
<dbReference type="InterPro" id="IPR011871">
    <property type="entry name" value="Fib_succ_major"/>
</dbReference>
<sequence length="802" mass="89908">MKGLTYFKLKSPYPGDITKNCSLDGTEIDNNFFELESRDIKTAYWQNDTLIIERINGDIISVPGITEGCTKNLNIAYDKEQGTLYVTQDGYTQAITGFISSDVLTTINSDDTLTGMGTRKKPIGISPMFETGQFRPAIKIIDTTKGEKLPDPNRVDPRNRFVTIENVSDYGYLYDYDGVRKIACDLRDSSSEWRIPTKEDWDDMLNAVEPCLEDRNHDKVTCNRYLGRFAGKLLKSVDFWRLESTNPCDSDNGCNCGNDCNTSNGCGTRYANNCDGYCGEYTENACSKPNPYPNRGIDKYGFAAVPAGYGDDGGRLDYFGERGWYWTATNQCATNAYTKRFEYDKSSVYQEVISTSNLLSLRLIKDYDGTNFNERETILGSDYSTVLMPSIKSGKTIWMSTNVAFSNRYYNPVVPNNGMNLTYTKKFFVNEWDGKRWLKNELRNGDSIVILKAPTGEDNVEYRVINGEISNVATSIYDEVMIAIRPQLDSLKGAIASETIRAKEAERVLDTKIDTETARAVHVENGIIDQLTQEIDRAKQAEEALSDRIDELSTGHTGDIEQLNQKIDDEIARAKEEEEFLDQKIENETARAEAAEAKLDKDIKDETDRATLAEEVIQENLDNEVKRALAAEKANEDAIKAEADLARENEEHLYQMILDEANRASGVEAALREDLTNEIERSTTKDNQLDQKIEAETDRAESAEDLINKRIDDLSTGHTGDITALTKKVDDEIARSTAEDARLDQKIDDEIARSTEQDTLITERLIAKTGSVMDAANGTLTLATEDTANSITINLDFDFGSI</sequence>
<evidence type="ECO:0000256" key="1">
    <source>
        <dbReference type="SAM" id="Coils"/>
    </source>
</evidence>
<reference evidence="3" key="1">
    <citation type="journal article" date="2021" name="Proc. Natl. Acad. Sci. U.S.A.">
        <title>A Catalog of Tens of Thousands of Viruses from Human Metagenomes Reveals Hidden Associations with Chronic Diseases.</title>
        <authorList>
            <person name="Tisza M.J."/>
            <person name="Buck C.B."/>
        </authorList>
    </citation>
    <scope>NUCLEOTIDE SEQUENCE</scope>
    <source>
        <strain evidence="3">CtPuP5</strain>
    </source>
</reference>
<dbReference type="Pfam" id="PF09603">
    <property type="entry name" value="Fib_succ_major"/>
    <property type="match status" value="1"/>
</dbReference>
<dbReference type="EMBL" id="BK014662">
    <property type="protein sequence ID" value="DAD66452.1"/>
    <property type="molecule type" value="Genomic_DNA"/>
</dbReference>
<protein>
    <recommendedName>
        <fullName evidence="2">Fibrobacter succinogenes major paralogous domain-containing protein</fullName>
    </recommendedName>
</protein>
<evidence type="ECO:0000259" key="2">
    <source>
        <dbReference type="Pfam" id="PF09603"/>
    </source>
</evidence>
<evidence type="ECO:0000313" key="3">
    <source>
        <dbReference type="EMBL" id="DAD66452.1"/>
    </source>
</evidence>
<feature type="coiled-coil region" evidence="1">
    <location>
        <begin position="528"/>
        <end position="605"/>
    </location>
</feature>
<keyword evidence="1" id="KW-0175">Coiled coil</keyword>
<proteinExistence type="predicted"/>